<organism evidence="2 3">
    <name type="scientific">Puccinia sorghi</name>
    <dbReference type="NCBI Taxonomy" id="27349"/>
    <lineage>
        <taxon>Eukaryota</taxon>
        <taxon>Fungi</taxon>
        <taxon>Dikarya</taxon>
        <taxon>Basidiomycota</taxon>
        <taxon>Pucciniomycotina</taxon>
        <taxon>Pucciniomycetes</taxon>
        <taxon>Pucciniales</taxon>
        <taxon>Pucciniaceae</taxon>
        <taxon>Puccinia</taxon>
    </lineage>
</organism>
<accession>A0A0L6V8F3</accession>
<dbReference type="VEuPathDB" id="FungiDB:VP01_2416g1"/>
<dbReference type="OrthoDB" id="2507256at2759"/>
<proteinExistence type="predicted"/>
<comment type="caution">
    <text evidence="2">The sequence shown here is derived from an EMBL/GenBank/DDBJ whole genome shotgun (WGS) entry which is preliminary data.</text>
</comment>
<feature type="region of interest" description="Disordered" evidence="1">
    <location>
        <begin position="140"/>
        <end position="174"/>
    </location>
</feature>
<dbReference type="AlphaFoldDB" id="A0A0L6V8F3"/>
<reference evidence="2 3" key="1">
    <citation type="submission" date="2015-08" db="EMBL/GenBank/DDBJ databases">
        <title>Next Generation Sequencing and Analysis of the Genome of Puccinia sorghi L Schw, the Causal Agent of Maize Common Rust.</title>
        <authorList>
            <person name="Rochi L."/>
            <person name="Burguener G."/>
            <person name="Darino M."/>
            <person name="Turjanski A."/>
            <person name="Kreff E."/>
            <person name="Dieguez M.J."/>
            <person name="Sacco F."/>
        </authorList>
    </citation>
    <scope>NUCLEOTIDE SEQUENCE [LARGE SCALE GENOMIC DNA]</scope>
    <source>
        <strain evidence="2 3">RO10H11247</strain>
    </source>
</reference>
<name>A0A0L6V8F3_9BASI</name>
<keyword evidence="3" id="KW-1185">Reference proteome</keyword>
<protein>
    <submittedName>
        <fullName evidence="2">Uncharacterized protein</fullName>
    </submittedName>
</protein>
<dbReference type="EMBL" id="LAVV01007299">
    <property type="protein sequence ID" value="KNZ56380.1"/>
    <property type="molecule type" value="Genomic_DNA"/>
</dbReference>
<evidence type="ECO:0000313" key="2">
    <source>
        <dbReference type="EMBL" id="KNZ56380.1"/>
    </source>
</evidence>
<evidence type="ECO:0000256" key="1">
    <source>
        <dbReference type="SAM" id="MobiDB-lite"/>
    </source>
</evidence>
<feature type="compositionally biased region" description="Polar residues" evidence="1">
    <location>
        <begin position="165"/>
        <end position="174"/>
    </location>
</feature>
<dbReference type="Proteomes" id="UP000037035">
    <property type="component" value="Unassembled WGS sequence"/>
</dbReference>
<gene>
    <name evidence="2" type="ORF">VP01_2416g1</name>
</gene>
<evidence type="ECO:0000313" key="3">
    <source>
        <dbReference type="Proteomes" id="UP000037035"/>
    </source>
</evidence>
<sequence>MSNFYDIICLIEKRFSVTPTNSNPHFIQMDYKNICSCLEDSNNYNPLYGDGRKLLTKEQHLVEALWLCPPATAHQLQEAILEGKKNWVNQTGSGADWSQNGKTLQVLKKICLCYKKMDGIFQEKSNVIILEKFESSTPKALYSNNNNKRNDDDDQSEDQLWNPERPNQSNCAPP</sequence>